<proteinExistence type="predicted"/>
<protein>
    <submittedName>
        <fullName evidence="1">Uncharacterized protein</fullName>
    </submittedName>
</protein>
<accession>A0ABW6XZK6</accession>
<reference evidence="1 2" key="1">
    <citation type="submission" date="2024-10" db="EMBL/GenBank/DDBJ databases">
        <title>The Natural Products Discovery Center: Release of the First 8490 Sequenced Strains for Exploring Actinobacteria Biosynthetic Diversity.</title>
        <authorList>
            <person name="Kalkreuter E."/>
            <person name="Kautsar S.A."/>
            <person name="Yang D."/>
            <person name="Bader C.D."/>
            <person name="Teijaro C.N."/>
            <person name="Fluegel L."/>
            <person name="Davis C.M."/>
            <person name="Simpson J.R."/>
            <person name="Lauterbach L."/>
            <person name="Steele A.D."/>
            <person name="Gui C."/>
            <person name="Meng S."/>
            <person name="Li G."/>
            <person name="Viehrig K."/>
            <person name="Ye F."/>
            <person name="Su P."/>
            <person name="Kiefer A.F."/>
            <person name="Nichols A."/>
            <person name="Cepeda A.J."/>
            <person name="Yan W."/>
            <person name="Fan B."/>
            <person name="Jiang Y."/>
            <person name="Adhikari A."/>
            <person name="Zheng C.-J."/>
            <person name="Schuster L."/>
            <person name="Cowan T.M."/>
            <person name="Smanski M.J."/>
            <person name="Chevrette M.G."/>
            <person name="De Carvalho L.P.S."/>
            <person name="Shen B."/>
        </authorList>
    </citation>
    <scope>NUCLEOTIDE SEQUENCE [LARGE SCALE GENOMIC DNA]</scope>
    <source>
        <strain evidence="1 2">NPDC012605</strain>
    </source>
</reference>
<comment type="caution">
    <text evidence="1">The sequence shown here is derived from an EMBL/GenBank/DDBJ whole genome shotgun (WGS) entry which is preliminary data.</text>
</comment>
<evidence type="ECO:0000313" key="1">
    <source>
        <dbReference type="EMBL" id="MFF5922936.1"/>
    </source>
</evidence>
<keyword evidence="2" id="KW-1185">Reference proteome</keyword>
<organism evidence="1 2">
    <name type="scientific">Streptomyces flavochromogenes</name>
    <dbReference type="NCBI Taxonomy" id="68199"/>
    <lineage>
        <taxon>Bacteria</taxon>
        <taxon>Bacillati</taxon>
        <taxon>Actinomycetota</taxon>
        <taxon>Actinomycetes</taxon>
        <taxon>Kitasatosporales</taxon>
        <taxon>Streptomycetaceae</taxon>
        <taxon>Streptomyces</taxon>
    </lineage>
</organism>
<sequence>MGCHSPVGQLAVIVEKFKEWTDPAAELPAAFVTDVRASFGALADRPGMVP</sequence>
<gene>
    <name evidence="1" type="ORF">ACFY8C_32170</name>
</gene>
<dbReference type="EMBL" id="JBIBDZ010000012">
    <property type="protein sequence ID" value="MFF5922936.1"/>
    <property type="molecule type" value="Genomic_DNA"/>
</dbReference>
<dbReference type="Proteomes" id="UP001602370">
    <property type="component" value="Unassembled WGS sequence"/>
</dbReference>
<evidence type="ECO:0000313" key="2">
    <source>
        <dbReference type="Proteomes" id="UP001602370"/>
    </source>
</evidence>
<dbReference type="RefSeq" id="WP_209439806.1">
    <property type="nucleotide sequence ID" value="NZ_JBIBDZ010000012.1"/>
</dbReference>
<name>A0ABW6XZK6_9ACTN</name>